<keyword evidence="5" id="KW-0472">Membrane</keyword>
<gene>
    <name evidence="9" type="ORF">R1flu_014848</name>
</gene>
<accession>A0ABD1YKE4</accession>
<keyword evidence="3" id="KW-0926">Vacuole</keyword>
<dbReference type="InterPro" id="IPR000225">
    <property type="entry name" value="Armadillo"/>
</dbReference>
<evidence type="ECO:0000256" key="6">
    <source>
        <dbReference type="ARBA" id="ARBA00023288"/>
    </source>
</evidence>
<dbReference type="PANTHER" id="PTHR47249:SF1">
    <property type="entry name" value="VACUOLAR PROTEIN 8"/>
    <property type="match status" value="1"/>
</dbReference>
<evidence type="ECO:0000256" key="5">
    <source>
        <dbReference type="ARBA" id="ARBA00023136"/>
    </source>
</evidence>
<protein>
    <recommendedName>
        <fullName evidence="7">Vacuolar protein 8</fullName>
    </recommendedName>
</protein>
<comment type="caution">
    <text evidence="9">The sequence shown here is derived from an EMBL/GenBank/DDBJ whole genome shotgun (WGS) entry which is preliminary data.</text>
</comment>
<dbReference type="Gene3D" id="1.25.10.10">
    <property type="entry name" value="Leucine-rich Repeat Variant"/>
    <property type="match status" value="2"/>
</dbReference>
<dbReference type="SUPFAM" id="SSF48371">
    <property type="entry name" value="ARM repeat"/>
    <property type="match status" value="1"/>
</dbReference>
<dbReference type="Proteomes" id="UP001605036">
    <property type="component" value="Unassembled WGS sequence"/>
</dbReference>
<keyword evidence="10" id="KW-1185">Reference proteome</keyword>
<evidence type="ECO:0000256" key="4">
    <source>
        <dbReference type="ARBA" id="ARBA00022737"/>
    </source>
</evidence>
<feature type="repeat" description="ARM" evidence="8">
    <location>
        <begin position="151"/>
        <end position="195"/>
    </location>
</feature>
<evidence type="ECO:0000313" key="9">
    <source>
        <dbReference type="EMBL" id="KAL2630162.1"/>
    </source>
</evidence>
<evidence type="ECO:0000256" key="1">
    <source>
        <dbReference type="ARBA" id="ARBA00004592"/>
    </source>
</evidence>
<comment type="subcellular location">
    <subcellularLocation>
        <location evidence="1">Vacuole membrane</location>
        <topology evidence="1">Lipid-anchor</topology>
    </subcellularLocation>
</comment>
<dbReference type="EMBL" id="JBHFFA010000004">
    <property type="protein sequence ID" value="KAL2630162.1"/>
    <property type="molecule type" value="Genomic_DNA"/>
</dbReference>
<evidence type="ECO:0000256" key="7">
    <source>
        <dbReference type="ARBA" id="ARBA00026209"/>
    </source>
</evidence>
<evidence type="ECO:0000313" key="10">
    <source>
        <dbReference type="Proteomes" id="UP001605036"/>
    </source>
</evidence>
<dbReference type="GO" id="GO:0005774">
    <property type="term" value="C:vacuolar membrane"/>
    <property type="evidence" value="ECO:0007669"/>
    <property type="project" value="UniProtKB-SubCell"/>
</dbReference>
<dbReference type="PROSITE" id="PS50176">
    <property type="entry name" value="ARM_REPEAT"/>
    <property type="match status" value="1"/>
</dbReference>
<dbReference type="AlphaFoldDB" id="A0ABD1YKE4"/>
<evidence type="ECO:0000256" key="8">
    <source>
        <dbReference type="PROSITE-ProRule" id="PRU00259"/>
    </source>
</evidence>
<evidence type="ECO:0000256" key="3">
    <source>
        <dbReference type="ARBA" id="ARBA00022554"/>
    </source>
</evidence>
<keyword evidence="4" id="KW-0677">Repeat</keyword>
<dbReference type="Pfam" id="PF00514">
    <property type="entry name" value="Arm"/>
    <property type="match status" value="1"/>
</dbReference>
<evidence type="ECO:0000256" key="2">
    <source>
        <dbReference type="ARBA" id="ARBA00005462"/>
    </source>
</evidence>
<comment type="similarity">
    <text evidence="2">Belongs to the beta-catenin family.</text>
</comment>
<keyword evidence="6" id="KW-0449">Lipoprotein</keyword>
<proteinExistence type="inferred from homology"/>
<dbReference type="InterPro" id="IPR011989">
    <property type="entry name" value="ARM-like"/>
</dbReference>
<dbReference type="SMART" id="SM00185">
    <property type="entry name" value="ARM"/>
    <property type="match status" value="3"/>
</dbReference>
<sequence>MENGVGFLLWGTAQTAGTCYTQFPVRMRVVTKKEDFRLNSKRSWIKIPMEQLAVHNDNGEQSGKIVVDKARSEQRSDGLRGRSIQSLKTRMKDKTHNQKASGATKLSGQVGLLKILSLLDCEDNHVRHRAVEVVASLAAKEENKDKIVQLGGLCSILKLLESSEEEERTCRVAAGAVASLATKESNQELIIAQGGVGLLSRTADDAQDSETLRMVACAIANLCKNGNLQLKLGEQGAIRALLRMAKSRHPDVLAEVARGFANFAECESQGVARGVKTGRSLLIDDGALPWIVANANSDSSSVRSHIELALFRLAQHEVHAQDLITGGALRELVRIYLECHCETIRTLARRSFTTFQTELFRRETSAVAFKI</sequence>
<reference evidence="9 10" key="1">
    <citation type="submission" date="2024-09" db="EMBL/GenBank/DDBJ databases">
        <title>Chromosome-scale assembly of Riccia fluitans.</title>
        <authorList>
            <person name="Paukszto L."/>
            <person name="Sawicki J."/>
            <person name="Karawczyk K."/>
            <person name="Piernik-Szablinska J."/>
            <person name="Szczecinska M."/>
            <person name="Mazdziarz M."/>
        </authorList>
    </citation>
    <scope>NUCLEOTIDE SEQUENCE [LARGE SCALE GENOMIC DNA]</scope>
    <source>
        <strain evidence="9">Rf_01</strain>
        <tissue evidence="9">Aerial parts of the thallus</tissue>
    </source>
</reference>
<name>A0ABD1YKE4_9MARC</name>
<dbReference type="PANTHER" id="PTHR47249">
    <property type="entry name" value="VACUOLAR PROTEIN 8"/>
    <property type="match status" value="1"/>
</dbReference>
<organism evidence="9 10">
    <name type="scientific">Riccia fluitans</name>
    <dbReference type="NCBI Taxonomy" id="41844"/>
    <lineage>
        <taxon>Eukaryota</taxon>
        <taxon>Viridiplantae</taxon>
        <taxon>Streptophyta</taxon>
        <taxon>Embryophyta</taxon>
        <taxon>Marchantiophyta</taxon>
        <taxon>Marchantiopsida</taxon>
        <taxon>Marchantiidae</taxon>
        <taxon>Marchantiales</taxon>
        <taxon>Ricciaceae</taxon>
        <taxon>Riccia</taxon>
    </lineage>
</organism>
<dbReference type="InterPro" id="IPR016024">
    <property type="entry name" value="ARM-type_fold"/>
</dbReference>
<dbReference type="InterPro" id="IPR045156">
    <property type="entry name" value="Vac8"/>
</dbReference>